<evidence type="ECO:0000313" key="2">
    <source>
        <dbReference type="Proteomes" id="UP000444401"/>
    </source>
</evidence>
<name>A0ABW9UYU7_9SPHN</name>
<organism evidence="1 2">
    <name type="scientific">Pelagerythrobacter marinus</name>
    <dbReference type="NCBI Taxonomy" id="538382"/>
    <lineage>
        <taxon>Bacteria</taxon>
        <taxon>Pseudomonadati</taxon>
        <taxon>Pseudomonadota</taxon>
        <taxon>Alphaproteobacteria</taxon>
        <taxon>Sphingomonadales</taxon>
        <taxon>Erythrobacteraceae</taxon>
        <taxon>Pelagerythrobacter</taxon>
    </lineage>
</organism>
<gene>
    <name evidence="1" type="ORF">GRI72_08225</name>
</gene>
<sequence>MNGRVFLTSYGGGHAQIIAALVPALQSAGFETDTIGLTTAYALLRRQGVAAKSVEALVVPEQDRRWLSLAERFLGESAHPDITESQTRAYFALGLRDLALEMGEEAAIERVEDQGRMAFCPVDAFRRYFRRTTPDLVISTTSPRFELAAQLGAHAEGIPGLAVGDLFLEHERQWILQPGYARQLAVLSEPVRRSMEADGFAGQIRATGNPAFDRLAIVAQDEPRRRELRAALGIGQKRLVLCPASSSSHAKNGQAFLSPATFARKMEALCRRRPELTYMMRAHPNAPFEMPSECKSGHNPDSSVMSVEDAILAADLVFVECSTVGLQAALMGRPVVCLGFADYAVYPRYGLAHVVDDLDEAIDRIDQFTSLPSEGAGIPPLGTATDSVIGYVTDIITAHDPGKS</sequence>
<evidence type="ECO:0000313" key="1">
    <source>
        <dbReference type="EMBL" id="MXO68810.1"/>
    </source>
</evidence>
<dbReference type="RefSeq" id="WP_160733422.1">
    <property type="nucleotide sequence ID" value="NZ_WTYO01000003.1"/>
</dbReference>
<accession>A0ABW9UYU7</accession>
<dbReference type="EMBL" id="WTYO01000003">
    <property type="protein sequence ID" value="MXO68810.1"/>
    <property type="molecule type" value="Genomic_DNA"/>
</dbReference>
<protein>
    <recommendedName>
        <fullName evidence="3">UDP-N-acetylglucosamine 2-epimerase domain-containing protein</fullName>
    </recommendedName>
</protein>
<keyword evidence="2" id="KW-1185">Reference proteome</keyword>
<dbReference type="InterPro" id="IPR043148">
    <property type="entry name" value="TagF_C"/>
</dbReference>
<dbReference type="Gene3D" id="3.40.50.12580">
    <property type="match status" value="1"/>
</dbReference>
<evidence type="ECO:0008006" key="3">
    <source>
        <dbReference type="Google" id="ProtNLM"/>
    </source>
</evidence>
<proteinExistence type="predicted"/>
<dbReference type="SUPFAM" id="SSF53756">
    <property type="entry name" value="UDP-Glycosyltransferase/glycogen phosphorylase"/>
    <property type="match status" value="1"/>
</dbReference>
<reference evidence="1 2" key="1">
    <citation type="submission" date="2019-12" db="EMBL/GenBank/DDBJ databases">
        <title>Genomic-based taxomic classification of the family Erythrobacteraceae.</title>
        <authorList>
            <person name="Xu L."/>
        </authorList>
    </citation>
    <scope>NUCLEOTIDE SEQUENCE [LARGE SCALE GENOMIC DNA]</scope>
    <source>
        <strain evidence="1 2">H32</strain>
    </source>
</reference>
<dbReference type="Proteomes" id="UP000444401">
    <property type="component" value="Unassembled WGS sequence"/>
</dbReference>
<comment type="caution">
    <text evidence="1">The sequence shown here is derived from an EMBL/GenBank/DDBJ whole genome shotgun (WGS) entry which is preliminary data.</text>
</comment>